<keyword evidence="2" id="KW-0274">FAD</keyword>
<evidence type="ECO:0000256" key="1">
    <source>
        <dbReference type="ARBA" id="ARBA00022630"/>
    </source>
</evidence>
<dbReference type="SUPFAM" id="SSF51905">
    <property type="entry name" value="FAD/NAD(P)-binding domain"/>
    <property type="match status" value="1"/>
</dbReference>
<name>A0A9W4IT23_9EURO</name>
<gene>
    <name evidence="5" type="ORF">PSALAMII_LOCUS3544</name>
</gene>
<dbReference type="PRINTS" id="PR00420">
    <property type="entry name" value="RNGMNOXGNASE"/>
</dbReference>
<keyword evidence="1" id="KW-0285">Flavoprotein</keyword>
<evidence type="ECO:0000313" key="6">
    <source>
        <dbReference type="Proteomes" id="UP001152649"/>
    </source>
</evidence>
<dbReference type="PANTHER" id="PTHR43004:SF8">
    <property type="entry name" value="FAD-BINDING DOMAIN-CONTAINING PROTEIN-RELATED"/>
    <property type="match status" value="1"/>
</dbReference>
<proteinExistence type="predicted"/>
<dbReference type="AlphaFoldDB" id="A0A9W4IT23"/>
<dbReference type="GO" id="GO:0071949">
    <property type="term" value="F:FAD binding"/>
    <property type="evidence" value="ECO:0007669"/>
    <property type="project" value="InterPro"/>
</dbReference>
<evidence type="ECO:0000313" key="5">
    <source>
        <dbReference type="EMBL" id="CAG8358059.1"/>
    </source>
</evidence>
<dbReference type="EMBL" id="CAJVPG010000122">
    <property type="protein sequence ID" value="CAG8358059.1"/>
    <property type="molecule type" value="Genomic_DNA"/>
</dbReference>
<dbReference type="Proteomes" id="UP001152649">
    <property type="component" value="Unassembled WGS sequence"/>
</dbReference>
<dbReference type="InterPro" id="IPR002938">
    <property type="entry name" value="FAD-bd"/>
</dbReference>
<dbReference type="Gene3D" id="3.30.9.10">
    <property type="entry name" value="D-Amino Acid Oxidase, subunit A, domain 2"/>
    <property type="match status" value="1"/>
</dbReference>
<dbReference type="InterPro" id="IPR050641">
    <property type="entry name" value="RIFMO-like"/>
</dbReference>
<organism evidence="5 6">
    <name type="scientific">Penicillium salamii</name>
    <dbReference type="NCBI Taxonomy" id="1612424"/>
    <lineage>
        <taxon>Eukaryota</taxon>
        <taxon>Fungi</taxon>
        <taxon>Dikarya</taxon>
        <taxon>Ascomycota</taxon>
        <taxon>Pezizomycotina</taxon>
        <taxon>Eurotiomycetes</taxon>
        <taxon>Eurotiomycetidae</taxon>
        <taxon>Eurotiales</taxon>
        <taxon>Aspergillaceae</taxon>
        <taxon>Penicillium</taxon>
    </lineage>
</organism>
<evidence type="ECO:0000256" key="2">
    <source>
        <dbReference type="ARBA" id="ARBA00022827"/>
    </source>
</evidence>
<dbReference type="PANTHER" id="PTHR43004">
    <property type="entry name" value="TRK SYSTEM POTASSIUM UPTAKE PROTEIN"/>
    <property type="match status" value="1"/>
</dbReference>
<sequence>MAIFQLANGDGGNTASVTSMDALIIGTGPAGAALAAFLANYGIRGAMISSCPTNADTPRAHITNMAAMGELCARKSSSNCVLTNYDIECLRDFGLEAECNRLATNGINMMHTRWAYSMAGEEYARIHSWGHDPKRKGDYETASPCDPVDLPQTLLEPILVRNATLNGFSCRFDTTFVNFTEDKDGVLSTLKDNISGALYQIRSKYLFGADGARSEVFRQLELPLDVRPDQGVAYNVHLKADLSSYMQYRTGNLHWLLQPDREHPLFGWACIARMVKPWNEWLFIVLPERGKELTITPTNEEWEKRMKEFIGDDSIPTEILGVSKWRINDVVAEKFSKGRVFCLGDAVHRHPPSNGLGSNTCIQDAYNLAWKVAHVLKGHASPSILETYSEERQPVGRGVVTRANSSFRHHGPVWEALGVTLPTPVLRVEALNELTLPTEQGRARRIRLQTAIEETEHEYHALGTEMGQHYQSSAVYTADEKESFYIPEVVAKDADLCLTRSTYPGCRLPHVWLNAAVPVQRISSIDLAGHGLFTILTGIGGQAWKTAADQVGTGLGMNIKTYSVGFRQDYEDVYFDWARVRGVDETGCVLVRPDRFVAWRCDTVIGDATQCAFKLREVMVSILGRQ</sequence>
<comment type="caution">
    <text evidence="5">The sequence shown here is derived from an EMBL/GenBank/DDBJ whole genome shotgun (WGS) entry which is preliminary data.</text>
</comment>
<evidence type="ECO:0000259" key="4">
    <source>
        <dbReference type="Pfam" id="PF01494"/>
    </source>
</evidence>
<protein>
    <recommendedName>
        <fullName evidence="4">FAD-binding domain-containing protein</fullName>
    </recommendedName>
</protein>
<evidence type="ECO:0000256" key="3">
    <source>
        <dbReference type="ARBA" id="ARBA00023002"/>
    </source>
</evidence>
<dbReference type="Gene3D" id="3.40.30.120">
    <property type="match status" value="1"/>
</dbReference>
<dbReference type="GO" id="GO:0016709">
    <property type="term" value="F:oxidoreductase activity, acting on paired donors, with incorporation or reduction of molecular oxygen, NAD(P)H as one donor, and incorporation of one atom of oxygen"/>
    <property type="evidence" value="ECO:0007669"/>
    <property type="project" value="UniProtKB-ARBA"/>
</dbReference>
<feature type="domain" description="FAD-binding" evidence="4">
    <location>
        <begin position="20"/>
        <end position="403"/>
    </location>
</feature>
<dbReference type="InterPro" id="IPR036188">
    <property type="entry name" value="FAD/NAD-bd_sf"/>
</dbReference>
<accession>A0A9W4IT23</accession>
<dbReference type="OrthoDB" id="2690153at2759"/>
<reference evidence="5" key="1">
    <citation type="submission" date="2021-07" db="EMBL/GenBank/DDBJ databases">
        <authorList>
            <person name="Branca A.L. A."/>
        </authorList>
    </citation>
    <scope>NUCLEOTIDE SEQUENCE</scope>
</reference>
<dbReference type="Pfam" id="PF01494">
    <property type="entry name" value="FAD_binding_3"/>
    <property type="match status" value="1"/>
</dbReference>
<keyword evidence="6" id="KW-1185">Reference proteome</keyword>
<keyword evidence="3" id="KW-0560">Oxidoreductase</keyword>
<dbReference type="Pfam" id="PF21274">
    <property type="entry name" value="Rng_hyd_C"/>
    <property type="match status" value="1"/>
</dbReference>
<dbReference type="Gene3D" id="3.50.50.60">
    <property type="entry name" value="FAD/NAD(P)-binding domain"/>
    <property type="match status" value="1"/>
</dbReference>